<evidence type="ECO:0000313" key="3">
    <source>
        <dbReference type="EMBL" id="GAA5167361.1"/>
    </source>
</evidence>
<comment type="caution">
    <text evidence="3">The sequence shown here is derived from an EMBL/GenBank/DDBJ whole genome shotgun (WGS) entry which is preliminary data.</text>
</comment>
<gene>
    <name evidence="3" type="ORF">GCM10025770_25880</name>
</gene>
<proteinExistence type="predicted"/>
<reference evidence="4" key="1">
    <citation type="journal article" date="2019" name="Int. J. Syst. Evol. Microbiol.">
        <title>The Global Catalogue of Microorganisms (GCM) 10K type strain sequencing project: providing services to taxonomists for standard genome sequencing and annotation.</title>
        <authorList>
            <consortium name="The Broad Institute Genomics Platform"/>
            <consortium name="The Broad Institute Genome Sequencing Center for Infectious Disease"/>
            <person name="Wu L."/>
            <person name="Ma J."/>
        </authorList>
    </citation>
    <scope>NUCLEOTIDE SEQUENCE [LARGE SCALE GENOMIC DNA]</scope>
    <source>
        <strain evidence="4">JCM 18715</strain>
    </source>
</reference>
<dbReference type="InterPro" id="IPR019734">
    <property type="entry name" value="TPR_rpt"/>
</dbReference>
<evidence type="ECO:0008006" key="5">
    <source>
        <dbReference type="Google" id="ProtNLM"/>
    </source>
</evidence>
<sequence length="167" mass="18523">MAYGASIMSHSLRCLVCSITLCLASTAWAAGSNEPPANSTDVSKTEFAAGRAAIERKDWANAISIFNGIVTREPRNADAWNWLGYSYRRNRKLDEAFKAYGTALKINPAHLGAHEYVGEAWLMAGKPDKAREHLEALASLCKSRCEEHATLKKSIADWQAGRQNRYY</sequence>
<dbReference type="SUPFAM" id="SSF48452">
    <property type="entry name" value="TPR-like"/>
    <property type="match status" value="1"/>
</dbReference>
<dbReference type="Proteomes" id="UP001500547">
    <property type="component" value="Unassembled WGS sequence"/>
</dbReference>
<keyword evidence="4" id="KW-1185">Reference proteome</keyword>
<dbReference type="Pfam" id="PF13432">
    <property type="entry name" value="TPR_16"/>
    <property type="match status" value="1"/>
</dbReference>
<dbReference type="EMBL" id="BAABLD010000008">
    <property type="protein sequence ID" value="GAA5167361.1"/>
    <property type="molecule type" value="Genomic_DNA"/>
</dbReference>
<name>A0ABP9QUR1_9RHOO</name>
<feature type="repeat" description="TPR" evidence="1">
    <location>
        <begin position="77"/>
        <end position="110"/>
    </location>
</feature>
<dbReference type="InterPro" id="IPR011990">
    <property type="entry name" value="TPR-like_helical_dom_sf"/>
</dbReference>
<protein>
    <recommendedName>
        <fullName evidence="5">Tetratricopeptide repeat protein</fullName>
    </recommendedName>
</protein>
<evidence type="ECO:0000313" key="4">
    <source>
        <dbReference type="Proteomes" id="UP001500547"/>
    </source>
</evidence>
<organism evidence="3 4">
    <name type="scientific">Viridibacterium curvum</name>
    <dbReference type="NCBI Taxonomy" id="1101404"/>
    <lineage>
        <taxon>Bacteria</taxon>
        <taxon>Pseudomonadati</taxon>
        <taxon>Pseudomonadota</taxon>
        <taxon>Betaproteobacteria</taxon>
        <taxon>Rhodocyclales</taxon>
        <taxon>Rhodocyclaceae</taxon>
        <taxon>Viridibacterium</taxon>
    </lineage>
</organism>
<dbReference type="Gene3D" id="1.25.40.10">
    <property type="entry name" value="Tetratricopeptide repeat domain"/>
    <property type="match status" value="1"/>
</dbReference>
<accession>A0ABP9QUR1</accession>
<feature type="signal peptide" evidence="2">
    <location>
        <begin position="1"/>
        <end position="29"/>
    </location>
</feature>
<evidence type="ECO:0000256" key="2">
    <source>
        <dbReference type="SAM" id="SignalP"/>
    </source>
</evidence>
<keyword evidence="1" id="KW-0802">TPR repeat</keyword>
<dbReference type="PROSITE" id="PS50005">
    <property type="entry name" value="TPR"/>
    <property type="match status" value="1"/>
</dbReference>
<dbReference type="SMART" id="SM00028">
    <property type="entry name" value="TPR"/>
    <property type="match status" value="2"/>
</dbReference>
<evidence type="ECO:0000256" key="1">
    <source>
        <dbReference type="PROSITE-ProRule" id="PRU00339"/>
    </source>
</evidence>
<feature type="chain" id="PRO_5046736766" description="Tetratricopeptide repeat protein" evidence="2">
    <location>
        <begin position="30"/>
        <end position="167"/>
    </location>
</feature>
<keyword evidence="2" id="KW-0732">Signal</keyword>